<dbReference type="OrthoDB" id="8242739at2"/>
<organism evidence="1 2">
    <name type="scientific">Rhodoblastus sphagnicola</name>
    <dbReference type="NCBI Taxonomy" id="333368"/>
    <lineage>
        <taxon>Bacteria</taxon>
        <taxon>Pseudomonadati</taxon>
        <taxon>Pseudomonadota</taxon>
        <taxon>Alphaproteobacteria</taxon>
        <taxon>Hyphomicrobiales</taxon>
        <taxon>Rhodoblastaceae</taxon>
        <taxon>Rhodoblastus</taxon>
    </lineage>
</organism>
<keyword evidence="2" id="KW-1185">Reference proteome</keyword>
<evidence type="ECO:0000313" key="1">
    <source>
        <dbReference type="EMBL" id="PPQ29602.1"/>
    </source>
</evidence>
<protein>
    <submittedName>
        <fullName evidence="1">Uncharacterized protein</fullName>
    </submittedName>
</protein>
<dbReference type="RefSeq" id="WP_104508641.1">
    <property type="nucleotide sequence ID" value="NZ_JACIGC010000015.1"/>
</dbReference>
<reference evidence="1 2" key="1">
    <citation type="journal article" date="2018" name="Arch. Microbiol.">
        <title>New insights into the metabolic potential of the phototrophic purple bacterium Rhodopila globiformis DSM 161(T) from its draft genome sequence and evidence for a vanadium-dependent nitrogenase.</title>
        <authorList>
            <person name="Imhoff J.F."/>
            <person name="Rahn T."/>
            <person name="Kunzel S."/>
            <person name="Neulinger S.C."/>
        </authorList>
    </citation>
    <scope>NUCLEOTIDE SEQUENCE [LARGE SCALE GENOMIC DNA]</scope>
    <source>
        <strain evidence="1 2">DSM 16996</strain>
    </source>
</reference>
<dbReference type="Proteomes" id="UP000239089">
    <property type="component" value="Unassembled WGS sequence"/>
</dbReference>
<proteinExistence type="predicted"/>
<comment type="caution">
    <text evidence="1">The sequence shown here is derived from an EMBL/GenBank/DDBJ whole genome shotgun (WGS) entry which is preliminary data.</text>
</comment>
<accession>A0A2S6N4S1</accession>
<dbReference type="AlphaFoldDB" id="A0A2S6N4S1"/>
<name>A0A2S6N4S1_9HYPH</name>
<evidence type="ECO:0000313" key="2">
    <source>
        <dbReference type="Proteomes" id="UP000239089"/>
    </source>
</evidence>
<dbReference type="EMBL" id="NHSJ01000089">
    <property type="protein sequence ID" value="PPQ29602.1"/>
    <property type="molecule type" value="Genomic_DNA"/>
</dbReference>
<sequence>MSRKIFLVVLAALAVLFGLAFVFGPTKFGEAIGLDLSRSGAAAAQLMGAAMLAWGMILWAARRFDEQAQDSILFATGLADAVAAAVVSVATVSEAMNGFGWGLALIFLFGAMGCMAVFTRAPQQEAMARGAGSLFEWPIA</sequence>
<gene>
    <name evidence="1" type="ORF">CCR94_14855</name>
</gene>